<evidence type="ECO:0000313" key="2">
    <source>
        <dbReference type="Proteomes" id="UP001283341"/>
    </source>
</evidence>
<reference evidence="1" key="2">
    <citation type="submission" date="2023-06" db="EMBL/GenBank/DDBJ databases">
        <authorList>
            <consortium name="Lawrence Berkeley National Laboratory"/>
            <person name="Haridas S."/>
            <person name="Hensen N."/>
            <person name="Bonometti L."/>
            <person name="Westerberg I."/>
            <person name="Brannstrom I.O."/>
            <person name="Guillou S."/>
            <person name="Cros-Aarteil S."/>
            <person name="Calhoun S."/>
            <person name="Kuo A."/>
            <person name="Mondo S."/>
            <person name="Pangilinan J."/>
            <person name="Riley R."/>
            <person name="Labutti K."/>
            <person name="Andreopoulos B."/>
            <person name="Lipzen A."/>
            <person name="Chen C."/>
            <person name="Yanf M."/>
            <person name="Daum C."/>
            <person name="Ng V."/>
            <person name="Clum A."/>
            <person name="Steindorff A."/>
            <person name="Ohm R."/>
            <person name="Martin F."/>
            <person name="Silar P."/>
            <person name="Natvig D."/>
            <person name="Lalanne C."/>
            <person name="Gautier V."/>
            <person name="Ament-Velasquez S.L."/>
            <person name="Kruys A."/>
            <person name="Hutchinson M.I."/>
            <person name="Powell A.J."/>
            <person name="Barry K."/>
            <person name="Miller A.N."/>
            <person name="Grigoriev I.V."/>
            <person name="Debuchy R."/>
            <person name="Gladieux P."/>
            <person name="Thoren M.H."/>
            <person name="Johannesson H."/>
        </authorList>
    </citation>
    <scope>NUCLEOTIDE SEQUENCE</scope>
    <source>
        <strain evidence="1">CBS 118394</strain>
    </source>
</reference>
<protein>
    <submittedName>
        <fullName evidence="1">Uncharacterized protein</fullName>
    </submittedName>
</protein>
<reference evidence="1" key="1">
    <citation type="journal article" date="2023" name="Mol. Phylogenet. Evol.">
        <title>Genome-scale phylogeny and comparative genomics of the fungal order Sordariales.</title>
        <authorList>
            <person name="Hensen N."/>
            <person name="Bonometti L."/>
            <person name="Westerberg I."/>
            <person name="Brannstrom I.O."/>
            <person name="Guillou S."/>
            <person name="Cros-Aarteil S."/>
            <person name="Calhoun S."/>
            <person name="Haridas S."/>
            <person name="Kuo A."/>
            <person name="Mondo S."/>
            <person name="Pangilinan J."/>
            <person name="Riley R."/>
            <person name="LaButti K."/>
            <person name="Andreopoulos B."/>
            <person name="Lipzen A."/>
            <person name="Chen C."/>
            <person name="Yan M."/>
            <person name="Daum C."/>
            <person name="Ng V."/>
            <person name="Clum A."/>
            <person name="Steindorff A."/>
            <person name="Ohm R.A."/>
            <person name="Martin F."/>
            <person name="Silar P."/>
            <person name="Natvig D.O."/>
            <person name="Lalanne C."/>
            <person name="Gautier V."/>
            <person name="Ament-Velasquez S.L."/>
            <person name="Kruys A."/>
            <person name="Hutchinson M.I."/>
            <person name="Powell A.J."/>
            <person name="Barry K."/>
            <person name="Miller A.N."/>
            <person name="Grigoriev I.V."/>
            <person name="Debuchy R."/>
            <person name="Gladieux P."/>
            <person name="Hiltunen Thoren M."/>
            <person name="Johannesson H."/>
        </authorList>
    </citation>
    <scope>NUCLEOTIDE SEQUENCE</scope>
    <source>
        <strain evidence="1">CBS 118394</strain>
    </source>
</reference>
<keyword evidence="2" id="KW-1185">Reference proteome</keyword>
<evidence type="ECO:0000313" key="1">
    <source>
        <dbReference type="EMBL" id="KAK3315665.1"/>
    </source>
</evidence>
<organism evidence="1 2">
    <name type="scientific">Apodospora peruviana</name>
    <dbReference type="NCBI Taxonomy" id="516989"/>
    <lineage>
        <taxon>Eukaryota</taxon>
        <taxon>Fungi</taxon>
        <taxon>Dikarya</taxon>
        <taxon>Ascomycota</taxon>
        <taxon>Pezizomycotina</taxon>
        <taxon>Sordariomycetes</taxon>
        <taxon>Sordariomycetidae</taxon>
        <taxon>Sordariales</taxon>
        <taxon>Lasiosphaeriaceae</taxon>
        <taxon>Apodospora</taxon>
    </lineage>
</organism>
<proteinExistence type="predicted"/>
<name>A0AAE0M1K9_9PEZI</name>
<dbReference type="EMBL" id="JAUEDM010000006">
    <property type="protein sequence ID" value="KAK3315665.1"/>
    <property type="molecule type" value="Genomic_DNA"/>
</dbReference>
<comment type="caution">
    <text evidence="1">The sequence shown here is derived from an EMBL/GenBank/DDBJ whole genome shotgun (WGS) entry which is preliminary data.</text>
</comment>
<accession>A0AAE0M1K9</accession>
<dbReference type="Proteomes" id="UP001283341">
    <property type="component" value="Unassembled WGS sequence"/>
</dbReference>
<gene>
    <name evidence="1" type="ORF">B0H66DRAFT_642841</name>
</gene>
<sequence>MAVHGLSHGFGSWTWPENDGRSWLEHLFTVDLEKNTGCGIRIMTFSYSPEAADVKSLVCKVIYAQAQKLVEQLRSSLRNPTRTTLISAAGESLVPYQPDVELETYLERLTNEPEFLSENWERFERCDWLVTRILCISAILADAPIPVGLIKSMNDFPGTSYYLWHIKDEGMFFQTVASVISYLVGQNLFYPVPRDSEYAVAPDSPSVASPHQCYLLSNIARRWILHHLTGDQDLMKKTARIAWMATITAIKQIRRESEYFESPAQYLSDIQAFDALVFPHAKKCHALRDTVLPVTGEEMQWRVLGDGCMAHGAVEEAAGCNRLALETYTPYKSRPMNDSELAEMRDIRFSLTAIYLYQMKLQLCCDVLNTDDTSKEITDLVQLRILAEVAAALNDNDNAIGLLREVEER</sequence>
<dbReference type="AlphaFoldDB" id="A0AAE0M1K9"/>